<dbReference type="EMBL" id="JAIHOM010000228">
    <property type="protein sequence ID" value="MCW6038996.1"/>
    <property type="molecule type" value="Genomic_DNA"/>
</dbReference>
<dbReference type="InterPro" id="IPR004013">
    <property type="entry name" value="PHP_dom"/>
</dbReference>
<protein>
    <submittedName>
        <fullName evidence="2">PHP domain-containing protein</fullName>
    </submittedName>
</protein>
<dbReference type="PANTHER" id="PTHR42924:SF3">
    <property type="entry name" value="POLYMERASE_HISTIDINOL PHOSPHATASE N-TERMINAL DOMAIN-CONTAINING PROTEIN"/>
    <property type="match status" value="1"/>
</dbReference>
<name>A0ABT3LBW9_9CYAN</name>
<dbReference type="RefSeq" id="WP_265266943.1">
    <property type="nucleotide sequence ID" value="NZ_JAIHOM010000228.1"/>
</dbReference>
<dbReference type="SMART" id="SM00481">
    <property type="entry name" value="POLIIIAc"/>
    <property type="match status" value="1"/>
</dbReference>
<dbReference type="Pfam" id="PF02811">
    <property type="entry name" value="PHP"/>
    <property type="match status" value="1"/>
</dbReference>
<dbReference type="Proteomes" id="UP001526426">
    <property type="component" value="Unassembled WGS sequence"/>
</dbReference>
<gene>
    <name evidence="2" type="ORF">K4A83_22475</name>
</gene>
<dbReference type="Gene3D" id="3.20.20.140">
    <property type="entry name" value="Metal-dependent hydrolases"/>
    <property type="match status" value="1"/>
</dbReference>
<organism evidence="2 3">
    <name type="scientific">Spirulina subsalsa FACHB-351</name>
    <dbReference type="NCBI Taxonomy" id="234711"/>
    <lineage>
        <taxon>Bacteria</taxon>
        <taxon>Bacillati</taxon>
        <taxon>Cyanobacteriota</taxon>
        <taxon>Cyanophyceae</taxon>
        <taxon>Spirulinales</taxon>
        <taxon>Spirulinaceae</taxon>
        <taxon>Spirulina</taxon>
    </lineage>
</organism>
<keyword evidence="3" id="KW-1185">Reference proteome</keyword>
<reference evidence="2 3" key="1">
    <citation type="submission" date="2021-08" db="EMBL/GenBank/DDBJ databases">
        <title>Draft genome sequence of Spirulina subsalsa with high tolerance to salinity and hype-accumulation of phycocyanin.</title>
        <authorList>
            <person name="Pei H."/>
            <person name="Jiang L."/>
        </authorList>
    </citation>
    <scope>NUCLEOTIDE SEQUENCE [LARGE SCALE GENOMIC DNA]</scope>
    <source>
        <strain evidence="2 3">FACHB-351</strain>
    </source>
</reference>
<dbReference type="SUPFAM" id="SSF89550">
    <property type="entry name" value="PHP domain-like"/>
    <property type="match status" value="1"/>
</dbReference>
<dbReference type="InterPro" id="IPR016195">
    <property type="entry name" value="Pol/histidinol_Pase-like"/>
</dbReference>
<evidence type="ECO:0000313" key="2">
    <source>
        <dbReference type="EMBL" id="MCW6038996.1"/>
    </source>
</evidence>
<feature type="domain" description="Polymerase/histidinol phosphatase N-terminal" evidence="1">
    <location>
        <begin position="38"/>
        <end position="111"/>
    </location>
</feature>
<dbReference type="CDD" id="cd07438">
    <property type="entry name" value="PHP_HisPPase_AMP"/>
    <property type="match status" value="1"/>
</dbReference>
<dbReference type="PANTHER" id="PTHR42924">
    <property type="entry name" value="EXONUCLEASE"/>
    <property type="match status" value="1"/>
</dbReference>
<dbReference type="InterPro" id="IPR052018">
    <property type="entry name" value="PHP_domain"/>
</dbReference>
<comment type="caution">
    <text evidence="2">The sequence shown here is derived from an EMBL/GenBank/DDBJ whole genome shotgun (WGS) entry which is preliminary data.</text>
</comment>
<evidence type="ECO:0000259" key="1">
    <source>
        <dbReference type="SMART" id="SM00481"/>
    </source>
</evidence>
<accession>A0ABT3LBW9</accession>
<sequence>MALYTASAFAFTPLASQDRLAIKQAWQTIGPDSCPHVYNFHMHTTSSDGKLQPEEVMEQAVQIGLKGMAITDHHTVRGYYAAQDWLNRMICSDHPFTLPHLWTGIEITAQLLGTDVHILGYAFDPTDPRLAPYLQGSAPTGELAEAGRVIGAIQQAGGLVVLAHPERYRVSGEQLIPAAVELGIDGVETYYAYRSTNPWQPTPDATERVKALSDRYGLFNTCGTDTHGTNLLLRM</sequence>
<evidence type="ECO:0000313" key="3">
    <source>
        <dbReference type="Proteomes" id="UP001526426"/>
    </source>
</evidence>
<proteinExistence type="predicted"/>
<dbReference type="InterPro" id="IPR003141">
    <property type="entry name" value="Pol/His_phosphatase_N"/>
</dbReference>